<dbReference type="Proteomes" id="UP000828390">
    <property type="component" value="Unassembled WGS sequence"/>
</dbReference>
<reference evidence="1" key="2">
    <citation type="submission" date="2020-11" db="EMBL/GenBank/DDBJ databases">
        <authorList>
            <person name="McCartney M.A."/>
            <person name="Auch B."/>
            <person name="Kono T."/>
            <person name="Mallez S."/>
            <person name="Becker A."/>
            <person name="Gohl D.M."/>
            <person name="Silverstein K.A.T."/>
            <person name="Koren S."/>
            <person name="Bechman K.B."/>
            <person name="Herman A."/>
            <person name="Abrahante J.E."/>
            <person name="Garbe J."/>
        </authorList>
    </citation>
    <scope>NUCLEOTIDE SEQUENCE</scope>
    <source>
        <strain evidence="1">Duluth1</strain>
        <tissue evidence="1">Whole animal</tissue>
    </source>
</reference>
<organism evidence="1 2">
    <name type="scientific">Dreissena polymorpha</name>
    <name type="common">Zebra mussel</name>
    <name type="synonym">Mytilus polymorpha</name>
    <dbReference type="NCBI Taxonomy" id="45954"/>
    <lineage>
        <taxon>Eukaryota</taxon>
        <taxon>Metazoa</taxon>
        <taxon>Spiralia</taxon>
        <taxon>Lophotrochozoa</taxon>
        <taxon>Mollusca</taxon>
        <taxon>Bivalvia</taxon>
        <taxon>Autobranchia</taxon>
        <taxon>Heteroconchia</taxon>
        <taxon>Euheterodonta</taxon>
        <taxon>Imparidentia</taxon>
        <taxon>Neoheterodontei</taxon>
        <taxon>Myida</taxon>
        <taxon>Dreissenoidea</taxon>
        <taxon>Dreissenidae</taxon>
        <taxon>Dreissena</taxon>
    </lineage>
</organism>
<evidence type="ECO:0000313" key="1">
    <source>
        <dbReference type="EMBL" id="KAH3717827.1"/>
    </source>
</evidence>
<dbReference type="EMBL" id="JAIWYP010000013">
    <property type="protein sequence ID" value="KAH3717827.1"/>
    <property type="molecule type" value="Genomic_DNA"/>
</dbReference>
<proteinExistence type="predicted"/>
<name>A0A9D4HG80_DREPO</name>
<accession>A0A9D4HG80</accession>
<sequence>MSVRFIYLDNHVDDICACPYVLHFETELFPFLGDNLRINKTHLSRMAGKQQTGPKPQ</sequence>
<gene>
    <name evidence="1" type="ORF">DPMN_060623</name>
</gene>
<keyword evidence="2" id="KW-1185">Reference proteome</keyword>
<dbReference type="AlphaFoldDB" id="A0A9D4HG80"/>
<reference evidence="1" key="1">
    <citation type="journal article" date="2019" name="bioRxiv">
        <title>The Genome of the Zebra Mussel, Dreissena polymorpha: A Resource for Invasive Species Research.</title>
        <authorList>
            <person name="McCartney M.A."/>
            <person name="Auch B."/>
            <person name="Kono T."/>
            <person name="Mallez S."/>
            <person name="Zhang Y."/>
            <person name="Obille A."/>
            <person name="Becker A."/>
            <person name="Abrahante J.E."/>
            <person name="Garbe J."/>
            <person name="Badalamenti J.P."/>
            <person name="Herman A."/>
            <person name="Mangelson H."/>
            <person name="Liachko I."/>
            <person name="Sullivan S."/>
            <person name="Sone E.D."/>
            <person name="Koren S."/>
            <person name="Silverstein K.A.T."/>
            <person name="Beckman K.B."/>
            <person name="Gohl D.M."/>
        </authorList>
    </citation>
    <scope>NUCLEOTIDE SEQUENCE</scope>
    <source>
        <strain evidence="1">Duluth1</strain>
        <tissue evidence="1">Whole animal</tissue>
    </source>
</reference>
<comment type="caution">
    <text evidence="1">The sequence shown here is derived from an EMBL/GenBank/DDBJ whole genome shotgun (WGS) entry which is preliminary data.</text>
</comment>
<evidence type="ECO:0000313" key="2">
    <source>
        <dbReference type="Proteomes" id="UP000828390"/>
    </source>
</evidence>
<protein>
    <submittedName>
        <fullName evidence="1">Uncharacterized protein</fullName>
    </submittedName>
</protein>